<organism evidence="2 3">
    <name type="scientific">Qingrenia yutianensis</name>
    <dbReference type="NCBI Taxonomy" id="2763676"/>
    <lineage>
        <taxon>Bacteria</taxon>
        <taxon>Bacillati</taxon>
        <taxon>Bacillota</taxon>
        <taxon>Clostridia</taxon>
        <taxon>Eubacteriales</taxon>
        <taxon>Oscillospiraceae</taxon>
        <taxon>Qingrenia</taxon>
    </lineage>
</organism>
<protein>
    <submittedName>
        <fullName evidence="2">NTP transferase domain-containing protein</fullName>
    </submittedName>
</protein>
<name>A0A926ISG3_9FIRM</name>
<evidence type="ECO:0000313" key="3">
    <source>
        <dbReference type="Proteomes" id="UP000647416"/>
    </source>
</evidence>
<dbReference type="AlphaFoldDB" id="A0A926ISG3"/>
<comment type="caution">
    <text evidence="2">The sequence shown here is derived from an EMBL/GenBank/DDBJ whole genome shotgun (WGS) entry which is preliminary data.</text>
</comment>
<dbReference type="Proteomes" id="UP000647416">
    <property type="component" value="Unassembled WGS sequence"/>
</dbReference>
<evidence type="ECO:0000313" key="2">
    <source>
        <dbReference type="EMBL" id="MBC8596369.1"/>
    </source>
</evidence>
<dbReference type="InterPro" id="IPR029044">
    <property type="entry name" value="Nucleotide-diphossugar_trans"/>
</dbReference>
<dbReference type="RefSeq" id="WP_178347796.1">
    <property type="nucleotide sequence ID" value="NZ_JACRTE010000005.1"/>
</dbReference>
<dbReference type="GO" id="GO:0016740">
    <property type="term" value="F:transferase activity"/>
    <property type="evidence" value="ECO:0007669"/>
    <property type="project" value="UniProtKB-KW"/>
</dbReference>
<sequence>MNSTLLVMAAGAGSRFGGLKQIEPVGKNGEVLLDYSVYDAVNAGFTKVVFVIKKSMEKDFREIIGKRIEKKVDVAYAFQELDDLPGGFAPVKDRVKPWGTVQAVLCAKDVADTPFAVINSDDYYGRNVYKILTDHFNASSEMCMAAYELGNTLSDNGTVTRGVCEVENGYLKSVTEHYNLDKTTDLPLDTKVSMNIWGFMPDIFAKLENGFVNFLKDLKDPLKGEYILPVFVDELIKNENAKVKVLTSKDTWLGMTYREDLPFVKAEMAKLDYKF</sequence>
<dbReference type="InterPro" id="IPR005835">
    <property type="entry name" value="NTP_transferase_dom"/>
</dbReference>
<dbReference type="SUPFAM" id="SSF53448">
    <property type="entry name" value="Nucleotide-diphospho-sugar transferases"/>
    <property type="match status" value="1"/>
</dbReference>
<dbReference type="EMBL" id="JACRTE010000005">
    <property type="protein sequence ID" value="MBC8596369.1"/>
    <property type="molecule type" value="Genomic_DNA"/>
</dbReference>
<feature type="domain" description="Nucleotidyl transferase" evidence="1">
    <location>
        <begin position="6"/>
        <end position="208"/>
    </location>
</feature>
<keyword evidence="2" id="KW-0808">Transferase</keyword>
<proteinExistence type="predicted"/>
<dbReference type="Gene3D" id="3.90.550.10">
    <property type="entry name" value="Spore Coat Polysaccharide Biosynthesis Protein SpsA, Chain A"/>
    <property type="match status" value="1"/>
</dbReference>
<reference evidence="2" key="1">
    <citation type="submission" date="2020-08" db="EMBL/GenBank/DDBJ databases">
        <title>Genome public.</title>
        <authorList>
            <person name="Liu C."/>
            <person name="Sun Q."/>
        </authorList>
    </citation>
    <scope>NUCLEOTIDE SEQUENCE</scope>
    <source>
        <strain evidence="2">NSJ-50</strain>
    </source>
</reference>
<gene>
    <name evidence="2" type="ORF">H8706_05750</name>
</gene>
<dbReference type="Pfam" id="PF00483">
    <property type="entry name" value="NTP_transferase"/>
    <property type="match status" value="1"/>
</dbReference>
<evidence type="ECO:0000259" key="1">
    <source>
        <dbReference type="Pfam" id="PF00483"/>
    </source>
</evidence>
<keyword evidence="3" id="KW-1185">Reference proteome</keyword>
<accession>A0A926ISG3</accession>